<proteinExistence type="predicted"/>
<gene>
    <name evidence="4" type="ORF">ACFQ08_36545</name>
</gene>
<sequence length="148" mass="16008">HVVATDVNPQATANTALNAARHGVADRVRSVTGDLFSGLGRDEVFDLVFWHSNFVLAPEDVGGLNMHDLAYVDPGYHAHRGYLRQVTRRLSPGGVALLGFSSRGDLARLRSIAAEAGSTVEPVAHREVAEHDSVVDYQLLRVRAEAGR</sequence>
<evidence type="ECO:0000256" key="1">
    <source>
        <dbReference type="ARBA" id="ARBA00022603"/>
    </source>
</evidence>
<evidence type="ECO:0000256" key="3">
    <source>
        <dbReference type="ARBA" id="ARBA00022691"/>
    </source>
</evidence>
<evidence type="ECO:0000313" key="4">
    <source>
        <dbReference type="EMBL" id="MFD0890084.1"/>
    </source>
</evidence>
<protein>
    <submittedName>
        <fullName evidence="4">Methylase</fullName>
    </submittedName>
</protein>
<dbReference type="InterPro" id="IPR029063">
    <property type="entry name" value="SAM-dependent_MTases_sf"/>
</dbReference>
<comment type="caution">
    <text evidence="4">The sequence shown here is derived from an EMBL/GenBank/DDBJ whole genome shotgun (WGS) entry which is preliminary data.</text>
</comment>
<organism evidence="4 5">
    <name type="scientific">Streptosporangium algeriense</name>
    <dbReference type="NCBI Taxonomy" id="1682748"/>
    <lineage>
        <taxon>Bacteria</taxon>
        <taxon>Bacillati</taxon>
        <taxon>Actinomycetota</taxon>
        <taxon>Actinomycetes</taxon>
        <taxon>Streptosporangiales</taxon>
        <taxon>Streptosporangiaceae</taxon>
        <taxon>Streptosporangium</taxon>
    </lineage>
</organism>
<dbReference type="PANTHER" id="PTHR45875">
    <property type="entry name" value="METHYLTRANSFERASE N6AMT1"/>
    <property type="match status" value="1"/>
</dbReference>
<dbReference type="Gene3D" id="3.40.50.150">
    <property type="entry name" value="Vaccinia Virus protein VP39"/>
    <property type="match status" value="1"/>
</dbReference>
<dbReference type="Proteomes" id="UP001597024">
    <property type="component" value="Unassembled WGS sequence"/>
</dbReference>
<dbReference type="PANTHER" id="PTHR45875:SF1">
    <property type="entry name" value="METHYLTRANSFERASE N6AMT1"/>
    <property type="match status" value="1"/>
</dbReference>
<dbReference type="GO" id="GO:0032259">
    <property type="term" value="P:methylation"/>
    <property type="evidence" value="ECO:0007669"/>
    <property type="project" value="UniProtKB-KW"/>
</dbReference>
<name>A0ABW3E3R5_9ACTN</name>
<reference evidence="5" key="1">
    <citation type="journal article" date="2019" name="Int. J. Syst. Evol. Microbiol.">
        <title>The Global Catalogue of Microorganisms (GCM) 10K type strain sequencing project: providing services to taxonomists for standard genome sequencing and annotation.</title>
        <authorList>
            <consortium name="The Broad Institute Genomics Platform"/>
            <consortium name="The Broad Institute Genome Sequencing Center for Infectious Disease"/>
            <person name="Wu L."/>
            <person name="Ma J."/>
        </authorList>
    </citation>
    <scope>NUCLEOTIDE SEQUENCE [LARGE SCALE GENOMIC DNA]</scope>
    <source>
        <strain evidence="5">CCUG 62974</strain>
    </source>
</reference>
<dbReference type="GO" id="GO:0008168">
    <property type="term" value="F:methyltransferase activity"/>
    <property type="evidence" value="ECO:0007669"/>
    <property type="project" value="UniProtKB-KW"/>
</dbReference>
<accession>A0ABW3E3R5</accession>
<dbReference type="InterPro" id="IPR052190">
    <property type="entry name" value="Euk-Arch_PrmC-MTase"/>
</dbReference>
<keyword evidence="2" id="KW-0808">Transferase</keyword>
<keyword evidence="1 4" id="KW-0489">Methyltransferase</keyword>
<keyword evidence="3" id="KW-0949">S-adenosyl-L-methionine</keyword>
<evidence type="ECO:0000256" key="2">
    <source>
        <dbReference type="ARBA" id="ARBA00022679"/>
    </source>
</evidence>
<keyword evidence="5" id="KW-1185">Reference proteome</keyword>
<feature type="non-terminal residue" evidence="4">
    <location>
        <position position="1"/>
    </location>
</feature>
<dbReference type="SUPFAM" id="SSF53335">
    <property type="entry name" value="S-adenosyl-L-methionine-dependent methyltransferases"/>
    <property type="match status" value="1"/>
</dbReference>
<dbReference type="EMBL" id="JBHTHX010002209">
    <property type="protein sequence ID" value="MFD0890084.1"/>
    <property type="molecule type" value="Genomic_DNA"/>
</dbReference>
<evidence type="ECO:0000313" key="5">
    <source>
        <dbReference type="Proteomes" id="UP001597024"/>
    </source>
</evidence>